<gene>
    <name evidence="1" type="ORF">TBRA_LOCUS8578</name>
</gene>
<dbReference type="EMBL" id="CADCXV010000827">
    <property type="protein sequence ID" value="CAB0036725.1"/>
    <property type="molecule type" value="Genomic_DNA"/>
</dbReference>
<accession>A0A6H5IMC1</accession>
<sequence>MSFLYLGDRLEVYYACHVVLFFYFPRVLQASSCSNRLVLRSYTAVPSSRGGHEAAYRLYPHQSCKRCSELAKIAVGRAAAVLVDVLSGRLRELKGTSPSQGIMGGQQALVADEVTATYYTGLHKKETQSRALQLATYAATAKAGANLGVYKLREKSLSGFFLLSTKSRTTYRELCGSSNFVRRASSHYAQALSFPISYTAYSQSPFVAVDS</sequence>
<keyword evidence="2" id="KW-1185">Reference proteome</keyword>
<proteinExistence type="predicted"/>
<evidence type="ECO:0000313" key="2">
    <source>
        <dbReference type="Proteomes" id="UP000479190"/>
    </source>
</evidence>
<reference evidence="1 2" key="1">
    <citation type="submission" date="2020-02" db="EMBL/GenBank/DDBJ databases">
        <authorList>
            <person name="Ferguson B K."/>
        </authorList>
    </citation>
    <scope>NUCLEOTIDE SEQUENCE [LARGE SCALE GENOMIC DNA]</scope>
</reference>
<evidence type="ECO:0000313" key="1">
    <source>
        <dbReference type="EMBL" id="CAB0036725.1"/>
    </source>
</evidence>
<name>A0A6H5IMC1_9HYME</name>
<organism evidence="1 2">
    <name type="scientific">Trichogramma brassicae</name>
    <dbReference type="NCBI Taxonomy" id="86971"/>
    <lineage>
        <taxon>Eukaryota</taxon>
        <taxon>Metazoa</taxon>
        <taxon>Ecdysozoa</taxon>
        <taxon>Arthropoda</taxon>
        <taxon>Hexapoda</taxon>
        <taxon>Insecta</taxon>
        <taxon>Pterygota</taxon>
        <taxon>Neoptera</taxon>
        <taxon>Endopterygota</taxon>
        <taxon>Hymenoptera</taxon>
        <taxon>Apocrita</taxon>
        <taxon>Proctotrupomorpha</taxon>
        <taxon>Chalcidoidea</taxon>
        <taxon>Trichogrammatidae</taxon>
        <taxon>Trichogramma</taxon>
    </lineage>
</organism>
<dbReference type="Proteomes" id="UP000479190">
    <property type="component" value="Unassembled WGS sequence"/>
</dbReference>
<dbReference type="AlphaFoldDB" id="A0A6H5IMC1"/>
<protein>
    <submittedName>
        <fullName evidence="1">Uncharacterized protein</fullName>
    </submittedName>
</protein>